<dbReference type="Pfam" id="PF13568">
    <property type="entry name" value="OMP_b-brl_2"/>
    <property type="match status" value="1"/>
</dbReference>
<name>A0ABP7TNN1_9BACT</name>
<protein>
    <recommendedName>
        <fullName evidence="2">Outer membrane protein beta-barrel domain-containing protein</fullName>
    </recommendedName>
</protein>
<dbReference type="EMBL" id="BAABDK010000010">
    <property type="protein sequence ID" value="GAA4028968.1"/>
    <property type="molecule type" value="Genomic_DNA"/>
</dbReference>
<keyword evidence="1" id="KW-0732">Signal</keyword>
<feature type="signal peptide" evidence="1">
    <location>
        <begin position="1"/>
        <end position="23"/>
    </location>
</feature>
<dbReference type="Proteomes" id="UP001501469">
    <property type="component" value="Unassembled WGS sequence"/>
</dbReference>
<dbReference type="InterPro" id="IPR025665">
    <property type="entry name" value="Beta-barrel_OMP_2"/>
</dbReference>
<dbReference type="RefSeq" id="WP_345051404.1">
    <property type="nucleotide sequence ID" value="NZ_BAABDK010000010.1"/>
</dbReference>
<reference evidence="4" key="1">
    <citation type="journal article" date="2019" name="Int. J. Syst. Evol. Microbiol.">
        <title>The Global Catalogue of Microorganisms (GCM) 10K type strain sequencing project: providing services to taxonomists for standard genome sequencing and annotation.</title>
        <authorList>
            <consortium name="The Broad Institute Genomics Platform"/>
            <consortium name="The Broad Institute Genome Sequencing Center for Infectious Disease"/>
            <person name="Wu L."/>
            <person name="Ma J."/>
        </authorList>
    </citation>
    <scope>NUCLEOTIDE SEQUENCE [LARGE SCALE GENOMIC DNA]</scope>
    <source>
        <strain evidence="4">JCM 17225</strain>
    </source>
</reference>
<evidence type="ECO:0000313" key="4">
    <source>
        <dbReference type="Proteomes" id="UP001501469"/>
    </source>
</evidence>
<feature type="chain" id="PRO_5047087837" description="Outer membrane protein beta-barrel domain-containing protein" evidence="1">
    <location>
        <begin position="24"/>
        <end position="270"/>
    </location>
</feature>
<evidence type="ECO:0000313" key="3">
    <source>
        <dbReference type="EMBL" id="GAA4028968.1"/>
    </source>
</evidence>
<gene>
    <name evidence="3" type="ORF">GCM10022409_11350</name>
</gene>
<proteinExistence type="predicted"/>
<evidence type="ECO:0000259" key="2">
    <source>
        <dbReference type="Pfam" id="PF13568"/>
    </source>
</evidence>
<accession>A0ABP7TNN1</accession>
<evidence type="ECO:0000256" key="1">
    <source>
        <dbReference type="SAM" id="SignalP"/>
    </source>
</evidence>
<sequence>MRHVRSSLLLASAGLTLAFTAQAQVQVSLGPQVGAVSSFSSYSDHGSYAGNGRPYQTRYLAGFEGGVLVAISYGRFQLQPALLFTQRGFRIDDDYVSYTFHATTDVRLRLNYLSLPILAAYSLQASGQGWQVFGGPYLGRLVGGNYSFRNTYVGYRRPQYTIEGSMPVATGAKYRTSSNDPAAYDPTGNTPQLSSYFSRAVDVGLQAGLGYRYGNSLVRASYSRGLNNLGVGTTIDYGSPSGTYTTEPPSYSSQAFELSFAYLFVPARRP</sequence>
<comment type="caution">
    <text evidence="3">The sequence shown here is derived from an EMBL/GenBank/DDBJ whole genome shotgun (WGS) entry which is preliminary data.</text>
</comment>
<organism evidence="3 4">
    <name type="scientific">Hymenobacter glaciei</name>
    <dbReference type="NCBI Taxonomy" id="877209"/>
    <lineage>
        <taxon>Bacteria</taxon>
        <taxon>Pseudomonadati</taxon>
        <taxon>Bacteroidota</taxon>
        <taxon>Cytophagia</taxon>
        <taxon>Cytophagales</taxon>
        <taxon>Hymenobacteraceae</taxon>
        <taxon>Hymenobacter</taxon>
    </lineage>
</organism>
<feature type="domain" description="Outer membrane protein beta-barrel" evidence="2">
    <location>
        <begin position="23"/>
        <end position="229"/>
    </location>
</feature>
<keyword evidence="4" id="KW-1185">Reference proteome</keyword>